<feature type="region of interest" description="Disordered" evidence="1">
    <location>
        <begin position="1"/>
        <end position="41"/>
    </location>
</feature>
<protein>
    <submittedName>
        <fullName evidence="3">Uncharacterized protein</fullName>
    </submittedName>
</protein>
<accession>A0A2U1AE04</accession>
<reference evidence="3 4" key="1">
    <citation type="submission" date="2018-06" db="EMBL/GenBank/DDBJ databases">
        <title>Genomic Encyclopedia of Type Strains, Phase IV (KMG-V): Genome sequencing to study the core and pangenomes of soil and plant-associated prokaryotes.</title>
        <authorList>
            <person name="Whitman W."/>
        </authorList>
    </citation>
    <scope>NUCLEOTIDE SEQUENCE [LARGE SCALE GENOMIC DNA]</scope>
    <source>
        <strain evidence="3 4">SRCL-318</strain>
        <strain evidence="2 5">SRMrh-85</strain>
    </source>
</reference>
<gene>
    <name evidence="3" type="ORF">C7410_11089</name>
    <name evidence="2" type="ORF">FHX59_002723</name>
</gene>
<feature type="compositionally biased region" description="Pro residues" evidence="1">
    <location>
        <begin position="1"/>
        <end position="10"/>
    </location>
</feature>
<comment type="caution">
    <text evidence="3">The sequence shown here is derived from an EMBL/GenBank/DDBJ whole genome shotgun (WGS) entry which is preliminary data.</text>
</comment>
<organism evidence="3 4">
    <name type="scientific">Paraburkholderia silvatlantica</name>
    <dbReference type="NCBI Taxonomy" id="321895"/>
    <lineage>
        <taxon>Bacteria</taxon>
        <taxon>Pseudomonadati</taxon>
        <taxon>Pseudomonadota</taxon>
        <taxon>Betaproteobacteria</taxon>
        <taxon>Burkholderiales</taxon>
        <taxon>Burkholderiaceae</taxon>
        <taxon>Paraburkholderia</taxon>
    </lineage>
</organism>
<sequence length="75" mass="7757">MSEAPQPGPASPVAASAPQAAPPQPAAPQAAPPDTDGIWYASYPRGVPREISASQYASLTHFFDDCTARRCNASS</sequence>
<evidence type="ECO:0000313" key="4">
    <source>
        <dbReference type="Proteomes" id="UP000247772"/>
    </source>
</evidence>
<dbReference type="EMBL" id="JACHVZ010000007">
    <property type="protein sequence ID" value="MBB2928301.1"/>
    <property type="molecule type" value="Genomic_DNA"/>
</dbReference>
<evidence type="ECO:0000313" key="2">
    <source>
        <dbReference type="EMBL" id="MBB2928301.1"/>
    </source>
</evidence>
<dbReference type="EMBL" id="QJSQ01000010">
    <property type="protein sequence ID" value="PYE22467.1"/>
    <property type="molecule type" value="Genomic_DNA"/>
</dbReference>
<dbReference type="AlphaFoldDB" id="A0A2U1AE04"/>
<dbReference type="Proteomes" id="UP000247772">
    <property type="component" value="Unassembled WGS sequence"/>
</dbReference>
<proteinExistence type="predicted"/>
<keyword evidence="5" id="KW-1185">Reference proteome</keyword>
<evidence type="ECO:0000313" key="5">
    <source>
        <dbReference type="Proteomes" id="UP000533533"/>
    </source>
</evidence>
<dbReference type="Proteomes" id="UP000533533">
    <property type="component" value="Unassembled WGS sequence"/>
</dbReference>
<evidence type="ECO:0000313" key="3">
    <source>
        <dbReference type="EMBL" id="PYE22467.1"/>
    </source>
</evidence>
<evidence type="ECO:0000256" key="1">
    <source>
        <dbReference type="SAM" id="MobiDB-lite"/>
    </source>
</evidence>
<name>A0A2U1AE04_9BURK</name>